<dbReference type="EMBL" id="LNYP01000029">
    <property type="protein sequence ID" value="KTD38291.1"/>
    <property type="molecule type" value="Genomic_DNA"/>
</dbReference>
<dbReference type="Gene3D" id="2.40.160.20">
    <property type="match status" value="1"/>
</dbReference>
<dbReference type="InterPro" id="IPR011250">
    <property type="entry name" value="OMP/PagP_B-barrel"/>
</dbReference>
<protein>
    <recommendedName>
        <fullName evidence="2">Outer membrane protein beta-barrel domain-containing protein</fullName>
    </recommendedName>
</protein>
<dbReference type="RefSeq" id="WP_025384625.1">
    <property type="nucleotide sequence ID" value="NZ_LCUA01000003.1"/>
</dbReference>
<dbReference type="SUPFAM" id="SSF56925">
    <property type="entry name" value="OMPA-like"/>
    <property type="match status" value="1"/>
</dbReference>
<evidence type="ECO:0000313" key="3">
    <source>
        <dbReference type="EMBL" id="KTD38291.1"/>
    </source>
</evidence>
<keyword evidence="1" id="KW-0732">Signal</keyword>
<evidence type="ECO:0000259" key="2">
    <source>
        <dbReference type="Pfam" id="PF13505"/>
    </source>
</evidence>
<dbReference type="AlphaFoldDB" id="A0A0W0X152"/>
<name>A0A0W0X152_9GAMM</name>
<dbReference type="InterPro" id="IPR027385">
    <property type="entry name" value="Beta-barrel_OMP"/>
</dbReference>
<dbReference type="PATRIC" id="fig|29423.5.peg.2064"/>
<comment type="caution">
    <text evidence="3">The sequence shown here is derived from an EMBL/GenBank/DDBJ whole genome shotgun (WGS) entry which is preliminary data.</text>
</comment>
<sequence length="246" mass="27308">MSNNITILISVVLLVFAPSVLAGMEISGPQANLYAGATNSQVNPGRLFLINEIDSLHPSRNDNRHTDFSWGGGVAYRFVLPSSNQHVLHDIAAGLDLFYFKTTQNGHVWQYQHADFNNYNYHLPIKSLRFMVNSEWTAHPLGRRLFPFAVAGFGYARNTASYQDYPLADVGGTGVHLDSRAHYQFAYNLGAGLKLLLTQNMDISFRYLYTKLGDAVTAASGNVPLEAPLKTPLSTQAWLFGLSYLF</sequence>
<evidence type="ECO:0000313" key="4">
    <source>
        <dbReference type="Proteomes" id="UP000054858"/>
    </source>
</evidence>
<dbReference type="Proteomes" id="UP000054858">
    <property type="component" value="Unassembled WGS sequence"/>
</dbReference>
<reference evidence="3 4" key="1">
    <citation type="submission" date="2015-11" db="EMBL/GenBank/DDBJ databases">
        <title>Genomic analysis of 38 Legionella species identifies large and diverse effector repertoires.</title>
        <authorList>
            <person name="Burstein D."/>
            <person name="Amaro F."/>
            <person name="Zusman T."/>
            <person name="Lifshitz Z."/>
            <person name="Cohen O."/>
            <person name="Gilbert J.A."/>
            <person name="Pupko T."/>
            <person name="Shuman H.A."/>
            <person name="Segal G."/>
        </authorList>
    </citation>
    <scope>NUCLEOTIDE SEQUENCE [LARGE SCALE GENOMIC DNA]</scope>
    <source>
        <strain evidence="3 4">Oak Ridge-10</strain>
    </source>
</reference>
<accession>A0A0W0X152</accession>
<gene>
    <name evidence="3" type="ORF">Loak_1967</name>
</gene>
<organism evidence="3 4">
    <name type="scientific">Legionella oakridgensis</name>
    <dbReference type="NCBI Taxonomy" id="29423"/>
    <lineage>
        <taxon>Bacteria</taxon>
        <taxon>Pseudomonadati</taxon>
        <taxon>Pseudomonadota</taxon>
        <taxon>Gammaproteobacteria</taxon>
        <taxon>Legionellales</taxon>
        <taxon>Legionellaceae</taxon>
        <taxon>Legionella</taxon>
    </lineage>
</organism>
<evidence type="ECO:0000256" key="1">
    <source>
        <dbReference type="ARBA" id="ARBA00022729"/>
    </source>
</evidence>
<feature type="domain" description="Outer membrane protein beta-barrel" evidence="2">
    <location>
        <begin position="11"/>
        <end position="246"/>
    </location>
</feature>
<dbReference type="Pfam" id="PF13505">
    <property type="entry name" value="OMP_b-brl"/>
    <property type="match status" value="1"/>
</dbReference>
<proteinExistence type="predicted"/>